<dbReference type="Proteomes" id="UP000774000">
    <property type="component" value="Unassembled WGS sequence"/>
</dbReference>
<dbReference type="RefSeq" id="WP_204701802.1">
    <property type="nucleotide sequence ID" value="NZ_JAFBDQ010000008.1"/>
</dbReference>
<sequence length="213" mass="24360">MLAEYNTTLAWRCPICGELSPDEINIFDFSGNNKLDLKCDCDFVKVSIDRMKNKYCLEYTCIFCESRHSILYSPEEFWNNQIKQIKCLDMGAELGYLGPQDKINSFLETEEELNHILSELEVKDYFYQPEIMLSILDELQSIAESSNLVCQCGNLDIDIEILPQELRLICENCQGTTTINTETQEDLQVLKKMQKVKILEGVVSALEGASKQG</sequence>
<accession>A0A938XSS0</accession>
<evidence type="ECO:0000313" key="1">
    <source>
        <dbReference type="EMBL" id="MBM7557041.1"/>
    </source>
</evidence>
<organism evidence="1 2">
    <name type="scientific">Halanaerobacter jeridensis</name>
    <dbReference type="NCBI Taxonomy" id="706427"/>
    <lineage>
        <taxon>Bacteria</taxon>
        <taxon>Bacillati</taxon>
        <taxon>Bacillota</taxon>
        <taxon>Clostridia</taxon>
        <taxon>Halanaerobiales</taxon>
        <taxon>Halobacteroidaceae</taxon>
        <taxon>Halanaerobacter</taxon>
    </lineage>
</organism>
<proteinExistence type="predicted"/>
<gene>
    <name evidence="1" type="ORF">JOC47_001895</name>
</gene>
<dbReference type="AlphaFoldDB" id="A0A938XSS0"/>
<dbReference type="EMBL" id="JAFBDQ010000008">
    <property type="protein sequence ID" value="MBM7557041.1"/>
    <property type="molecule type" value="Genomic_DNA"/>
</dbReference>
<evidence type="ECO:0000313" key="2">
    <source>
        <dbReference type="Proteomes" id="UP000774000"/>
    </source>
</evidence>
<name>A0A938XSS0_9FIRM</name>
<protein>
    <submittedName>
        <fullName evidence="1">Uncharacterized protein</fullName>
    </submittedName>
</protein>
<comment type="caution">
    <text evidence="1">The sequence shown here is derived from an EMBL/GenBank/DDBJ whole genome shotgun (WGS) entry which is preliminary data.</text>
</comment>
<keyword evidence="2" id="KW-1185">Reference proteome</keyword>
<reference evidence="1" key="1">
    <citation type="submission" date="2021-01" db="EMBL/GenBank/DDBJ databases">
        <title>Genomic Encyclopedia of Type Strains, Phase IV (KMG-IV): sequencing the most valuable type-strain genomes for metagenomic binning, comparative biology and taxonomic classification.</title>
        <authorList>
            <person name="Goeker M."/>
        </authorList>
    </citation>
    <scope>NUCLEOTIDE SEQUENCE</scope>
    <source>
        <strain evidence="1">DSM 23230</strain>
    </source>
</reference>